<sequence length="163" mass="16671">MSIDLGQFRLPAVPSGEPPAPKASNAPATGPMVVIGLLSAALFGLFYMAALNNPSIVAPPKPVPLVAKVAPVTTAKPAAPPLTSSQVPAATVPKPERPRLVTRGELREIQTLLKDAGYDPGPADGLMGRKTHGAIAAFAEAHGIELGPEPDLALLEAVRAAAR</sequence>
<dbReference type="RefSeq" id="WP_037461108.1">
    <property type="nucleotide sequence ID" value="NZ_AVFL01000049.1"/>
</dbReference>
<keyword evidence="1" id="KW-0812">Transmembrane</keyword>
<feature type="transmembrane region" description="Helical" evidence="1">
    <location>
        <begin position="32"/>
        <end position="51"/>
    </location>
</feature>
<dbReference type="Gene3D" id="1.10.101.10">
    <property type="entry name" value="PGBD-like superfamily/PGBD"/>
    <property type="match status" value="1"/>
</dbReference>
<comment type="caution">
    <text evidence="3">The sequence shown here is derived from an EMBL/GenBank/DDBJ whole genome shotgun (WGS) entry which is preliminary data.</text>
</comment>
<gene>
    <name evidence="3" type="ORF">N825_29300</name>
</gene>
<evidence type="ECO:0000313" key="4">
    <source>
        <dbReference type="Proteomes" id="UP000019486"/>
    </source>
</evidence>
<keyword evidence="4" id="KW-1185">Reference proteome</keyword>
<feature type="domain" description="Peptidoglycan binding-like" evidence="2">
    <location>
        <begin position="103"/>
        <end position="144"/>
    </location>
</feature>
<protein>
    <recommendedName>
        <fullName evidence="2">Peptidoglycan binding-like domain-containing protein</fullName>
    </recommendedName>
</protein>
<dbReference type="EMBL" id="AVFL01000049">
    <property type="protein sequence ID" value="EWY36222.1"/>
    <property type="molecule type" value="Genomic_DNA"/>
</dbReference>
<dbReference type="InterPro" id="IPR002477">
    <property type="entry name" value="Peptidoglycan-bd-like"/>
</dbReference>
<evidence type="ECO:0000256" key="1">
    <source>
        <dbReference type="SAM" id="Phobius"/>
    </source>
</evidence>
<dbReference type="InterPro" id="IPR036365">
    <property type="entry name" value="PGBD-like_sf"/>
</dbReference>
<proteinExistence type="predicted"/>
<dbReference type="STRING" id="1385369.N825_29300"/>
<name>W9GUW7_9PROT</name>
<dbReference type="AlphaFoldDB" id="W9GUW7"/>
<evidence type="ECO:0000313" key="3">
    <source>
        <dbReference type="EMBL" id="EWY36222.1"/>
    </source>
</evidence>
<dbReference type="Pfam" id="PF01471">
    <property type="entry name" value="PG_binding_1"/>
    <property type="match status" value="1"/>
</dbReference>
<keyword evidence="1" id="KW-0472">Membrane</keyword>
<organism evidence="3 4">
    <name type="scientific">Skermanella stibiiresistens SB22</name>
    <dbReference type="NCBI Taxonomy" id="1385369"/>
    <lineage>
        <taxon>Bacteria</taxon>
        <taxon>Pseudomonadati</taxon>
        <taxon>Pseudomonadota</taxon>
        <taxon>Alphaproteobacteria</taxon>
        <taxon>Rhodospirillales</taxon>
        <taxon>Azospirillaceae</taxon>
        <taxon>Skermanella</taxon>
    </lineage>
</organism>
<accession>W9GUW7</accession>
<dbReference type="OrthoDB" id="2080452at2"/>
<dbReference type="InterPro" id="IPR036366">
    <property type="entry name" value="PGBDSf"/>
</dbReference>
<keyword evidence="1" id="KW-1133">Transmembrane helix</keyword>
<evidence type="ECO:0000259" key="2">
    <source>
        <dbReference type="Pfam" id="PF01471"/>
    </source>
</evidence>
<dbReference type="SUPFAM" id="SSF47090">
    <property type="entry name" value="PGBD-like"/>
    <property type="match status" value="1"/>
</dbReference>
<reference evidence="3 4" key="1">
    <citation type="submission" date="2013-08" db="EMBL/GenBank/DDBJ databases">
        <title>The genome sequence of Skermanella stibiiresistens.</title>
        <authorList>
            <person name="Zhu W."/>
            <person name="Wang G."/>
        </authorList>
    </citation>
    <scope>NUCLEOTIDE SEQUENCE [LARGE SCALE GENOMIC DNA]</scope>
    <source>
        <strain evidence="3 4">SB22</strain>
    </source>
</reference>
<dbReference type="Proteomes" id="UP000019486">
    <property type="component" value="Unassembled WGS sequence"/>
</dbReference>